<dbReference type="SUPFAM" id="SSF55961">
    <property type="entry name" value="Bet v1-like"/>
    <property type="match status" value="1"/>
</dbReference>
<dbReference type="Gene3D" id="3.30.530.20">
    <property type="match status" value="1"/>
</dbReference>
<evidence type="ECO:0000313" key="2">
    <source>
        <dbReference type="Proteomes" id="UP001389717"/>
    </source>
</evidence>
<proteinExistence type="predicted"/>
<dbReference type="EMBL" id="JBBYAF010000012">
    <property type="protein sequence ID" value="MEL3972274.1"/>
    <property type="molecule type" value="Genomic_DNA"/>
</dbReference>
<comment type="caution">
    <text evidence="1">The sequence shown here is derived from an EMBL/GenBank/DDBJ whole genome shotgun (WGS) entry which is preliminary data.</text>
</comment>
<keyword evidence="2" id="KW-1185">Reference proteome</keyword>
<dbReference type="Proteomes" id="UP001389717">
    <property type="component" value="Unassembled WGS sequence"/>
</dbReference>
<dbReference type="InterPro" id="IPR010419">
    <property type="entry name" value="CO_DH_gsu"/>
</dbReference>
<reference evidence="1 2" key="1">
    <citation type="submission" date="2024-04" db="EMBL/GenBank/DDBJ databases">
        <title>Bacillus oryzaecorticis sp. nov., a moderately halophilic bacterium isolated from rice husks.</title>
        <authorList>
            <person name="Zhu H.-S."/>
        </authorList>
    </citation>
    <scope>NUCLEOTIDE SEQUENCE [LARGE SCALE GENOMIC DNA]</scope>
    <source>
        <strain evidence="1 2">ZC255</strain>
    </source>
</reference>
<sequence length="151" mass="17280">MGNGFHEDVVEASIDEVWDFVSIMDHWAPLAPGYLDHKIISEEVSEWKFRIDTGLLKKKVHAKVEIKEWIKPNRVTFTLTGLNEKFSGDGSFEAKRVSVSQTKIKGKLSINSYSSMAKMLSPIIEKTVPEMTRELTNNVVTEIEKRYSARY</sequence>
<evidence type="ECO:0000313" key="1">
    <source>
        <dbReference type="EMBL" id="MEL3972274.1"/>
    </source>
</evidence>
<gene>
    <name evidence="1" type="ORF">AAEO50_08290</name>
</gene>
<name>A0ABU9KAL9_9BACI</name>
<dbReference type="InterPro" id="IPR023393">
    <property type="entry name" value="START-like_dom_sf"/>
</dbReference>
<dbReference type="CDD" id="cd07812">
    <property type="entry name" value="SRPBCC"/>
    <property type="match status" value="1"/>
</dbReference>
<accession>A0ABU9KAL9</accession>
<organism evidence="1 2">
    <name type="scientific">Rossellomorea oryzaecorticis</name>
    <dbReference type="NCBI Taxonomy" id="1396505"/>
    <lineage>
        <taxon>Bacteria</taxon>
        <taxon>Bacillati</taxon>
        <taxon>Bacillota</taxon>
        <taxon>Bacilli</taxon>
        <taxon>Bacillales</taxon>
        <taxon>Bacillaceae</taxon>
        <taxon>Rossellomorea</taxon>
    </lineage>
</organism>
<dbReference type="RefSeq" id="WP_341982383.1">
    <property type="nucleotide sequence ID" value="NZ_JBBYAF010000012.1"/>
</dbReference>
<protein>
    <submittedName>
        <fullName evidence="1">SRPBCC family protein</fullName>
    </submittedName>
</protein>
<dbReference type="Pfam" id="PF06240">
    <property type="entry name" value="COXG"/>
    <property type="match status" value="1"/>
</dbReference>